<dbReference type="SUPFAM" id="SSF47336">
    <property type="entry name" value="ACP-like"/>
    <property type="match status" value="1"/>
</dbReference>
<feature type="non-terminal residue" evidence="5">
    <location>
        <position position="920"/>
    </location>
</feature>
<dbReference type="PANTHER" id="PTHR45527">
    <property type="entry name" value="NONRIBOSOMAL PEPTIDE SYNTHETASE"/>
    <property type="match status" value="1"/>
</dbReference>
<dbReference type="FunFam" id="3.30.300.30:FF:000010">
    <property type="entry name" value="Enterobactin synthetase component F"/>
    <property type="match status" value="1"/>
</dbReference>
<dbReference type="Gene3D" id="2.30.38.10">
    <property type="entry name" value="Luciferase, Domain 3"/>
    <property type="match status" value="1"/>
</dbReference>
<evidence type="ECO:0000256" key="1">
    <source>
        <dbReference type="ARBA" id="ARBA00022450"/>
    </source>
</evidence>
<accession>A0A9P6IVN5</accession>
<proteinExistence type="predicted"/>
<keyword evidence="1" id="KW-0596">Phosphopantetheine</keyword>
<keyword evidence="3" id="KW-0436">Ligase</keyword>
<dbReference type="Pfam" id="PF13193">
    <property type="entry name" value="AMP-binding_C"/>
    <property type="match status" value="1"/>
</dbReference>
<dbReference type="PANTHER" id="PTHR45527:SF1">
    <property type="entry name" value="FATTY ACID SYNTHASE"/>
    <property type="match status" value="1"/>
</dbReference>
<dbReference type="InterPro" id="IPR045851">
    <property type="entry name" value="AMP-bd_C_sf"/>
</dbReference>
<protein>
    <recommendedName>
        <fullName evidence="4">Carrier domain-containing protein</fullName>
    </recommendedName>
</protein>
<evidence type="ECO:0000313" key="6">
    <source>
        <dbReference type="Proteomes" id="UP000749646"/>
    </source>
</evidence>
<dbReference type="InterPro" id="IPR009081">
    <property type="entry name" value="PP-bd_ACP"/>
</dbReference>
<keyword evidence="2" id="KW-0597">Phosphoprotein</keyword>
<dbReference type="GO" id="GO:0044550">
    <property type="term" value="P:secondary metabolite biosynthetic process"/>
    <property type="evidence" value="ECO:0007669"/>
    <property type="project" value="TreeGrafter"/>
</dbReference>
<dbReference type="InterPro" id="IPR036736">
    <property type="entry name" value="ACP-like_sf"/>
</dbReference>
<dbReference type="InterPro" id="IPR025110">
    <property type="entry name" value="AMP-bd_C"/>
</dbReference>
<dbReference type="Gene3D" id="3.40.50.980">
    <property type="match status" value="2"/>
</dbReference>
<dbReference type="FunFam" id="1.10.1200.10:FF:000005">
    <property type="entry name" value="Nonribosomal peptide synthetase 1"/>
    <property type="match status" value="1"/>
</dbReference>
<dbReference type="GO" id="GO:0043041">
    <property type="term" value="P:amino acid activation for nonribosomal peptide biosynthetic process"/>
    <property type="evidence" value="ECO:0007669"/>
    <property type="project" value="TreeGrafter"/>
</dbReference>
<dbReference type="Pfam" id="PF00501">
    <property type="entry name" value="AMP-binding"/>
    <property type="match status" value="1"/>
</dbReference>
<dbReference type="GO" id="GO:0016874">
    <property type="term" value="F:ligase activity"/>
    <property type="evidence" value="ECO:0007669"/>
    <property type="project" value="UniProtKB-KW"/>
</dbReference>
<evidence type="ECO:0000313" key="5">
    <source>
        <dbReference type="EMBL" id="KAF9949138.1"/>
    </source>
</evidence>
<evidence type="ECO:0000259" key="4">
    <source>
        <dbReference type="PROSITE" id="PS50075"/>
    </source>
</evidence>
<sequence>MNLEIKAFMEDRGNMLHVPQPFRNMIAQVQLGSFQKNHEKFFTEMLGDIDTPSLPFGLVNVHGEGDETTTSYQSLSQALNDRLRREAKQMGVSVASLCHLAWAQVISRTSGENRVVFGTILFGRTQSGPGADSSMGLFINTLPLRVDLNGTVYESVLRTHTRLASLLEHEDASLVLAQRCSNVQQGTPLFNSILNYRHNVSTAESSSINPGIEYLQYRERTNYPLTLSVEDYGTELGLTVDVVQPLDPERICGYMQQALQSLTEALDHKPDMLAHQLEVLPLEERKLLLRTWNETQQDFPSHQCIHHLFEQQVDRTPQATALVFMDQSLSYSELNERANRLAHYLVGLGVQPDTLVAICVERSFSMIIGVLAILKAGGAYVPLDPTYPKERLIDILEAAMPGIVVVDNVGHVALKEAKLNKPCHQGKNGTNAQDMANTNVIITYPVKDLLTSRNTLLDHGDESPIVLIDINERRLLPHTNPEVPKLTSRHLAYVMYTSGSTGKPKGVMIEHQGVVNLAFFRPSDFHVDVSSRVLQFTTLSFDLSVSEILMALYSGASLYLLQDHIRTDPTLLWDFLARHFITHITVTPSLISSNTDLIPLETPITFIMGGEALPTTVLRTLRTLAPYGSIINDYGPTEATIAATAMRCTDDPNGEIVSIGRPLANKLIYILDEHGQPVPRGAIGELYIGGVGIARGYLNRLELSSKVFFPDPFSKDPGGRMYKTGDLARYVSDANIEFLGRNDHQVKVRGFRIELGEIEACLVDHTLVDKAAVIATGEGSDKKLVAYVVAKPNDQLVNTLRTHLSSKLPDYMVPAAIVRLDALPLTSNGKLDRKALPSPDSASFAHQEYEEPRGEIETRVASIWAELLHLDRVSRNDNFFALGGHSLLAVRFMNRIAALGVQPPLSSLFASPYLSSFAEY</sequence>
<feature type="domain" description="Carrier" evidence="4">
    <location>
        <begin position="851"/>
        <end position="920"/>
    </location>
</feature>
<dbReference type="Gene3D" id="3.30.559.30">
    <property type="entry name" value="Nonribosomal peptide synthetase, condensation domain"/>
    <property type="match status" value="1"/>
</dbReference>
<reference evidence="5" key="1">
    <citation type="journal article" date="2020" name="Fungal Divers.">
        <title>Resolving the Mortierellaceae phylogeny through synthesis of multi-gene phylogenetics and phylogenomics.</title>
        <authorList>
            <person name="Vandepol N."/>
            <person name="Liber J."/>
            <person name="Desiro A."/>
            <person name="Na H."/>
            <person name="Kennedy M."/>
            <person name="Barry K."/>
            <person name="Grigoriev I.V."/>
            <person name="Miller A.N."/>
            <person name="O'Donnell K."/>
            <person name="Stajich J.E."/>
            <person name="Bonito G."/>
        </authorList>
    </citation>
    <scope>NUCLEOTIDE SEQUENCE</scope>
    <source>
        <strain evidence="5">MES-2147</strain>
    </source>
</reference>
<evidence type="ECO:0000256" key="2">
    <source>
        <dbReference type="ARBA" id="ARBA00022553"/>
    </source>
</evidence>
<comment type="caution">
    <text evidence="5">The sequence shown here is derived from an EMBL/GenBank/DDBJ whole genome shotgun (WGS) entry which is preliminary data.</text>
</comment>
<dbReference type="SUPFAM" id="SSF56801">
    <property type="entry name" value="Acetyl-CoA synthetase-like"/>
    <property type="match status" value="1"/>
</dbReference>
<dbReference type="Pfam" id="PF00668">
    <property type="entry name" value="Condensation"/>
    <property type="match status" value="1"/>
</dbReference>
<keyword evidence="6" id="KW-1185">Reference proteome</keyword>
<dbReference type="Gene3D" id="1.10.1200.10">
    <property type="entry name" value="ACP-like"/>
    <property type="match status" value="1"/>
</dbReference>
<dbReference type="NCBIfam" id="TIGR01733">
    <property type="entry name" value="AA-adenyl-dom"/>
    <property type="match status" value="1"/>
</dbReference>
<dbReference type="Proteomes" id="UP000749646">
    <property type="component" value="Unassembled WGS sequence"/>
</dbReference>
<dbReference type="PROSITE" id="PS00455">
    <property type="entry name" value="AMP_BINDING"/>
    <property type="match status" value="1"/>
</dbReference>
<dbReference type="Gene3D" id="3.30.300.30">
    <property type="match status" value="1"/>
</dbReference>
<evidence type="ECO:0000256" key="3">
    <source>
        <dbReference type="ARBA" id="ARBA00022598"/>
    </source>
</evidence>
<dbReference type="Pfam" id="PF00550">
    <property type="entry name" value="PP-binding"/>
    <property type="match status" value="1"/>
</dbReference>
<organism evidence="5 6">
    <name type="scientific">Modicella reniformis</name>
    <dbReference type="NCBI Taxonomy" id="1440133"/>
    <lineage>
        <taxon>Eukaryota</taxon>
        <taxon>Fungi</taxon>
        <taxon>Fungi incertae sedis</taxon>
        <taxon>Mucoromycota</taxon>
        <taxon>Mortierellomycotina</taxon>
        <taxon>Mortierellomycetes</taxon>
        <taxon>Mortierellales</taxon>
        <taxon>Mortierellaceae</taxon>
        <taxon>Modicella</taxon>
    </lineage>
</organism>
<dbReference type="CDD" id="cd05930">
    <property type="entry name" value="A_NRPS"/>
    <property type="match status" value="1"/>
</dbReference>
<dbReference type="InterPro" id="IPR000873">
    <property type="entry name" value="AMP-dep_synth/lig_dom"/>
</dbReference>
<dbReference type="SUPFAM" id="SSF52777">
    <property type="entry name" value="CoA-dependent acyltransferases"/>
    <property type="match status" value="1"/>
</dbReference>
<dbReference type="GO" id="GO:0005737">
    <property type="term" value="C:cytoplasm"/>
    <property type="evidence" value="ECO:0007669"/>
    <property type="project" value="TreeGrafter"/>
</dbReference>
<dbReference type="PROSITE" id="PS50075">
    <property type="entry name" value="CARRIER"/>
    <property type="match status" value="1"/>
</dbReference>
<dbReference type="InterPro" id="IPR001242">
    <property type="entry name" value="Condensation_dom"/>
</dbReference>
<dbReference type="AlphaFoldDB" id="A0A9P6IVN5"/>
<gene>
    <name evidence="5" type="ORF">BGZ65_007562</name>
</gene>
<dbReference type="OrthoDB" id="329835at2759"/>
<dbReference type="EMBL" id="JAAAHW010007335">
    <property type="protein sequence ID" value="KAF9949138.1"/>
    <property type="molecule type" value="Genomic_DNA"/>
</dbReference>
<dbReference type="InterPro" id="IPR020845">
    <property type="entry name" value="AMP-binding_CS"/>
</dbReference>
<dbReference type="InterPro" id="IPR010071">
    <property type="entry name" value="AA_adenyl_dom"/>
</dbReference>
<name>A0A9P6IVN5_9FUNG</name>
<dbReference type="GO" id="GO:0031177">
    <property type="term" value="F:phosphopantetheine binding"/>
    <property type="evidence" value="ECO:0007669"/>
    <property type="project" value="TreeGrafter"/>
</dbReference>